<dbReference type="GO" id="GO:0006612">
    <property type="term" value="P:protein targeting to membrane"/>
    <property type="evidence" value="ECO:0007669"/>
    <property type="project" value="UniProtKB-UniRule"/>
</dbReference>
<dbReference type="GO" id="GO:0006893">
    <property type="term" value="P:Golgi to plasma membrane transport"/>
    <property type="evidence" value="ECO:0007669"/>
    <property type="project" value="TreeGrafter"/>
</dbReference>
<evidence type="ECO:0000256" key="2">
    <source>
        <dbReference type="ARBA" id="ARBA00022483"/>
    </source>
</evidence>
<dbReference type="GO" id="GO:0090522">
    <property type="term" value="P:vesicle tethering involved in exocytosis"/>
    <property type="evidence" value="ECO:0007669"/>
    <property type="project" value="UniProtKB-UniRule"/>
</dbReference>
<dbReference type="PANTHER" id="PTHR14146:SF0">
    <property type="entry name" value="EXOCYST COMPLEX COMPONENT 4"/>
    <property type="match status" value="1"/>
</dbReference>
<feature type="region of interest" description="Disordered" evidence="4">
    <location>
        <begin position="214"/>
        <end position="306"/>
    </location>
</feature>
<evidence type="ECO:0000256" key="1">
    <source>
        <dbReference type="ARBA" id="ARBA00022448"/>
    </source>
</evidence>
<feature type="region of interest" description="Disordered" evidence="4">
    <location>
        <begin position="844"/>
        <end position="879"/>
    </location>
</feature>
<dbReference type="Proteomes" id="UP001465755">
    <property type="component" value="Unassembled WGS sequence"/>
</dbReference>
<keyword evidence="2 3" id="KW-0268">Exocytosis</keyword>
<feature type="compositionally biased region" description="Low complexity" evidence="4">
    <location>
        <begin position="857"/>
        <end position="868"/>
    </location>
</feature>
<evidence type="ECO:0000313" key="7">
    <source>
        <dbReference type="Proteomes" id="UP001465755"/>
    </source>
</evidence>
<keyword evidence="1 3" id="KW-0813">Transport</keyword>
<evidence type="ECO:0000256" key="4">
    <source>
        <dbReference type="SAM" id="MobiDB-lite"/>
    </source>
</evidence>
<feature type="region of interest" description="Disordered" evidence="4">
    <location>
        <begin position="434"/>
        <end position="456"/>
    </location>
</feature>
<comment type="similarity">
    <text evidence="3">Belongs to the SEC8 family.</text>
</comment>
<dbReference type="GO" id="GO:0006904">
    <property type="term" value="P:vesicle docking involved in exocytosis"/>
    <property type="evidence" value="ECO:0007669"/>
    <property type="project" value="InterPro"/>
</dbReference>
<sequence length="1120" mass="119065">MALLDGSADLNWDEIDEELSQIPTHFSDPRFDSLKHVLDVLSAFDSEPRIIELREYYGRVDELVDTVAETYSGGFRRSITNYSSILQFFTTAREEATGLHTNLEEARRRLAVHSQNLQSQSETDMKLGHVVRILTDIAALVEVPQHIQRLQDRQDWPGAVAALLDGCSKLAREELAGVGALNGIRQDLAARKVNLYKGLVHQLEELIFYVPPQAGSAGSDASAPQDPNRLQKLQQTGSVPSSRGLPPSGRPPGKAGSALPPRPGAPRASSGDGAGPSGRGKEGESDGASAASPGDGDLSSVAKMTSAQRSEAASRLAACLVQSCGHMEALSTMRRHMPVHMKNVIVTSMQLFDPPKNLAASVAAAAAAATQGSHAHAVPPAVGNSAQKLADHVFINCLQVLKALIEVVKVLGGAKPPNMTPGLSLLLSLQPPLRPGAAGAGTSDRSSSLVGDPTAGGSPQLMRRECEHAWACMQSECQALLADLLAAPSLQARPDASGRRTDPMRVSSSDDPGILTFSFDVQVQGMEIERLLQRQRSVVAVDEGRHQLVVLAALGNHPCTAALTPYIHRPSLQFTEAAGRLVASTGGEGGLLEKGRALLLAPLDLALSPLGQDLGLAGGGKGATSTQLRAALERFITDRFLPDVYVHFRGQCTRLLEGSDSFKAPARARGGVYSPSTRPLVGVCKGVKGMVAELLHTAHQMPLFETNLIGMVENVLGRVLDAFSMRVNEALGNSACRTCADDPALSALMARERSAPQLGEPVAFFAGRNPEGVDNFVTGVIKAGFGTGGEDTTAAVLEKLTQSKWVVGEQLLSRTGGTMNRPVALASLADSCSYLADDIHAHIKSTKGPKSPGPGGSSSSEAASSPTADKQGGSRWRGSDSEHLFRGLNHLADQYKALAGMAIRALRLDAHLTLLYYLSRLPRGQWAPGTDNPSDVEDCLGALSRSYAQSEEDLGCALSPSKRSYVFGGLATAAATFCIWLLSDIREMDRAGAAKMQRHLTLLRDTLGRVSGQRPDEASSRAHERARLYYDLLRHSTDSLLASLESGQAKQLFSANEMAALLQVSVKEREVTPEHRARMARLVSGPGLGQAFQNQARAVLDTSLSLATGKGLQNNARRPT</sequence>
<dbReference type="AlphaFoldDB" id="A0AAW1PMQ5"/>
<evidence type="ECO:0000256" key="3">
    <source>
        <dbReference type="RuleBase" id="RU367079"/>
    </source>
</evidence>
<gene>
    <name evidence="6" type="ORF">WJX73_000162</name>
</gene>
<feature type="domain" description="Exocyst complex component Sec8 N-terminal" evidence="5">
    <location>
        <begin position="15"/>
        <end position="149"/>
    </location>
</feature>
<reference evidence="6 7" key="1">
    <citation type="journal article" date="2024" name="Nat. Commun.">
        <title>Phylogenomics reveals the evolutionary origins of lichenization in chlorophyte algae.</title>
        <authorList>
            <person name="Puginier C."/>
            <person name="Libourel C."/>
            <person name="Otte J."/>
            <person name="Skaloud P."/>
            <person name="Haon M."/>
            <person name="Grisel S."/>
            <person name="Petersen M."/>
            <person name="Berrin J.G."/>
            <person name="Delaux P.M."/>
            <person name="Dal Grande F."/>
            <person name="Keller J."/>
        </authorList>
    </citation>
    <scope>NUCLEOTIDE SEQUENCE [LARGE SCALE GENOMIC DNA]</scope>
    <source>
        <strain evidence="6 7">SAG 2036</strain>
    </source>
</reference>
<dbReference type="PANTHER" id="PTHR14146">
    <property type="entry name" value="EXOCYST COMPLEX COMPONENT 4"/>
    <property type="match status" value="1"/>
</dbReference>
<evidence type="ECO:0000259" key="5">
    <source>
        <dbReference type="Pfam" id="PF04048"/>
    </source>
</evidence>
<accession>A0AAW1PMQ5</accession>
<dbReference type="Pfam" id="PF04048">
    <property type="entry name" value="Sec8_N"/>
    <property type="match status" value="1"/>
</dbReference>
<evidence type="ECO:0000313" key="6">
    <source>
        <dbReference type="EMBL" id="KAK9811075.1"/>
    </source>
</evidence>
<comment type="function">
    <text evidence="3">Component of the exocyst complex involved in the docking of exocytic vesicles with fusion sites on the plasma membrane.</text>
</comment>
<keyword evidence="3" id="KW-0653">Protein transport</keyword>
<dbReference type="EMBL" id="JALJOQ010000011">
    <property type="protein sequence ID" value="KAK9811075.1"/>
    <property type="molecule type" value="Genomic_DNA"/>
</dbReference>
<dbReference type="GO" id="GO:0000145">
    <property type="term" value="C:exocyst"/>
    <property type="evidence" value="ECO:0007669"/>
    <property type="project" value="UniProtKB-UniRule"/>
</dbReference>
<keyword evidence="7" id="KW-1185">Reference proteome</keyword>
<protein>
    <recommendedName>
        <fullName evidence="3">Exocyst complex component Sec8</fullName>
    </recommendedName>
</protein>
<dbReference type="InterPro" id="IPR039682">
    <property type="entry name" value="Sec8/EXOC4"/>
</dbReference>
<comment type="caution">
    <text evidence="6">The sequence shown here is derived from an EMBL/GenBank/DDBJ whole genome shotgun (WGS) entry which is preliminary data.</text>
</comment>
<dbReference type="GO" id="GO:0015031">
    <property type="term" value="P:protein transport"/>
    <property type="evidence" value="ECO:0007669"/>
    <property type="project" value="UniProtKB-KW"/>
</dbReference>
<proteinExistence type="inferred from homology"/>
<dbReference type="InterPro" id="IPR007191">
    <property type="entry name" value="Sec8_exocyst_N"/>
</dbReference>
<feature type="compositionally biased region" description="Low complexity" evidence="4">
    <location>
        <begin position="237"/>
        <end position="253"/>
    </location>
</feature>
<name>A0AAW1PMQ5_9CHLO</name>
<organism evidence="6 7">
    <name type="scientific">Symbiochloris irregularis</name>
    <dbReference type="NCBI Taxonomy" id="706552"/>
    <lineage>
        <taxon>Eukaryota</taxon>
        <taxon>Viridiplantae</taxon>
        <taxon>Chlorophyta</taxon>
        <taxon>core chlorophytes</taxon>
        <taxon>Trebouxiophyceae</taxon>
        <taxon>Trebouxiales</taxon>
        <taxon>Trebouxiaceae</taxon>
        <taxon>Symbiochloris</taxon>
    </lineage>
</organism>